<keyword evidence="3" id="KW-1185">Reference proteome</keyword>
<evidence type="ECO:0000313" key="2">
    <source>
        <dbReference type="EMBL" id="RKD88993.1"/>
    </source>
</evidence>
<keyword evidence="1" id="KW-0812">Transmembrane</keyword>
<gene>
    <name evidence="2" type="ORF">ATJ93_3814</name>
</gene>
<reference evidence="2 3" key="1">
    <citation type="submission" date="2018-09" db="EMBL/GenBank/DDBJ databases">
        <title>Genomic Encyclopedia of Archaeal and Bacterial Type Strains, Phase II (KMG-II): from individual species to whole genera.</title>
        <authorList>
            <person name="Goeker M."/>
        </authorList>
    </citation>
    <scope>NUCLEOTIDE SEQUENCE [LARGE SCALE GENOMIC DNA]</scope>
    <source>
        <strain evidence="2 3">DSM 13151</strain>
    </source>
</reference>
<proteinExistence type="predicted"/>
<dbReference type="AlphaFoldDB" id="A0A419W0I0"/>
<feature type="transmembrane region" description="Helical" evidence="1">
    <location>
        <begin position="37"/>
        <end position="56"/>
    </location>
</feature>
<evidence type="ECO:0000256" key="1">
    <source>
        <dbReference type="SAM" id="Phobius"/>
    </source>
</evidence>
<sequence length="62" mass="6844">MKPQVERRCHLLIGLSLVLLTIGIGYDFLVGTKLADFLVILAGLFLGWVAFLYCLGNASFWG</sequence>
<keyword evidence="1" id="KW-1133">Transmembrane helix</keyword>
<accession>A0A419W0I0</accession>
<comment type="caution">
    <text evidence="2">The sequence shown here is derived from an EMBL/GenBank/DDBJ whole genome shotgun (WGS) entry which is preliminary data.</text>
</comment>
<name>A0A419W0I0_9EURY</name>
<evidence type="ECO:0000313" key="3">
    <source>
        <dbReference type="Proteomes" id="UP000283805"/>
    </source>
</evidence>
<dbReference type="OrthoDB" id="180272at2157"/>
<keyword evidence="1" id="KW-0472">Membrane</keyword>
<dbReference type="EMBL" id="RAPO01000004">
    <property type="protein sequence ID" value="RKD88993.1"/>
    <property type="molecule type" value="Genomic_DNA"/>
</dbReference>
<protein>
    <submittedName>
        <fullName evidence="2">Uncharacterized protein</fullName>
    </submittedName>
</protein>
<organism evidence="2 3">
    <name type="scientific">Halopiger aswanensis</name>
    <dbReference type="NCBI Taxonomy" id="148449"/>
    <lineage>
        <taxon>Archaea</taxon>
        <taxon>Methanobacteriati</taxon>
        <taxon>Methanobacteriota</taxon>
        <taxon>Stenosarchaea group</taxon>
        <taxon>Halobacteria</taxon>
        <taxon>Halobacteriales</taxon>
        <taxon>Natrialbaceae</taxon>
        <taxon>Halopiger</taxon>
    </lineage>
</organism>
<dbReference type="Proteomes" id="UP000283805">
    <property type="component" value="Unassembled WGS sequence"/>
</dbReference>
<dbReference type="RefSeq" id="WP_120246158.1">
    <property type="nucleotide sequence ID" value="NZ_RAPO01000004.1"/>
</dbReference>
<feature type="transmembrane region" description="Helical" evidence="1">
    <location>
        <begin position="12"/>
        <end position="31"/>
    </location>
</feature>